<evidence type="ECO:0000256" key="5">
    <source>
        <dbReference type="ARBA" id="ARBA00004479"/>
    </source>
</evidence>
<keyword evidence="15 20" id="KW-0472">Membrane</keyword>
<feature type="compositionally biased region" description="Polar residues" evidence="19">
    <location>
        <begin position="7"/>
        <end position="18"/>
    </location>
</feature>
<evidence type="ECO:0000256" key="10">
    <source>
        <dbReference type="ARBA" id="ARBA00022475"/>
    </source>
</evidence>
<feature type="region of interest" description="Disordered" evidence="19">
    <location>
        <begin position="1"/>
        <end position="42"/>
    </location>
</feature>
<evidence type="ECO:0000313" key="21">
    <source>
        <dbReference type="EMBL" id="KAG6929212.1"/>
    </source>
</evidence>
<feature type="region of interest" description="Disordered" evidence="19">
    <location>
        <begin position="95"/>
        <end position="215"/>
    </location>
</feature>
<name>A0A8T1SJB3_CHESE</name>
<dbReference type="Pfam" id="PF06365">
    <property type="entry name" value="CD34_antigen"/>
    <property type="match status" value="1"/>
</dbReference>
<evidence type="ECO:0000256" key="18">
    <source>
        <dbReference type="ARBA" id="ARBA00031141"/>
    </source>
</evidence>
<dbReference type="OrthoDB" id="9948358at2759"/>
<dbReference type="GO" id="GO:0001726">
    <property type="term" value="C:ruffle"/>
    <property type="evidence" value="ECO:0007669"/>
    <property type="project" value="UniProtKB-SubCell"/>
</dbReference>
<reference evidence="21 22" key="1">
    <citation type="journal article" date="2020" name="G3 (Bethesda)">
        <title>Draft Genome of the Common Snapping Turtle, Chelydra serpentina, a Model for Phenotypic Plasticity in Reptiles.</title>
        <authorList>
            <person name="Das D."/>
            <person name="Singh S.K."/>
            <person name="Bierstedt J."/>
            <person name="Erickson A."/>
            <person name="Galli G.L.J."/>
            <person name="Crossley D.A. 2nd"/>
            <person name="Rhen T."/>
        </authorList>
    </citation>
    <scope>NUCLEOTIDE SEQUENCE [LARGE SCALE GENOMIC DNA]</scope>
    <source>
        <strain evidence="21">KW</strain>
    </source>
</reference>
<dbReference type="AlphaFoldDB" id="A0A8T1SJB3"/>
<evidence type="ECO:0000256" key="8">
    <source>
        <dbReference type="ARBA" id="ARBA00007029"/>
    </source>
</evidence>
<feature type="compositionally biased region" description="Polar residues" evidence="19">
    <location>
        <begin position="202"/>
        <end position="215"/>
    </location>
</feature>
<evidence type="ECO:0000256" key="12">
    <source>
        <dbReference type="ARBA" id="ARBA00022729"/>
    </source>
</evidence>
<protein>
    <recommendedName>
        <fullName evidence="9">Podocalyxin</fullName>
    </recommendedName>
    <alternativeName>
        <fullName evidence="18">Podocalyxin-like protein 1</fullName>
    </alternativeName>
</protein>
<dbReference type="GO" id="GO:0033634">
    <property type="term" value="P:positive regulation of cell-cell adhesion mediated by integrin"/>
    <property type="evidence" value="ECO:0007669"/>
    <property type="project" value="TreeGrafter"/>
</dbReference>
<feature type="compositionally biased region" description="Polar residues" evidence="19">
    <location>
        <begin position="168"/>
        <end position="186"/>
    </location>
</feature>
<sequence>TPPPTNAPSLTKANTLPPASTLPPADTGIPSTKATATSEGTAAVVKTTTGSADSLTVGAPSSTTAPVVRAFSSAATPAAHAAVAPSSTIAAGIPSSANATGPAAVSPSQKPKAPETITGSSSGVNTDKEQTTQNGHPPVKPGASTESATKAGEAAAATTQQSGVVLQPPTSSSGTVISITASTSPSRHAPAPGRESKPSDSPPQNEFTCEEQNPPNDSAIILTLKEPIHCGGPVDHPLHDMLCKAVKATFNRSRDICTVRLTAAGNPPNGIAVLGVSVQTNAAPSELFELLGTKKGALQQLGVSNVTYAGKRMEEETEDRFSMPLIITIVCMACSLLLIAAIYGCCHQRVARRKDQQRLTEELQTMENGYHDNPTLEVMETSSEMQEKKVNLNGELGDSWIVPMDSLTKEELEGEEDTHL</sequence>
<evidence type="ECO:0000256" key="19">
    <source>
        <dbReference type="SAM" id="MobiDB-lite"/>
    </source>
</evidence>
<evidence type="ECO:0000256" key="13">
    <source>
        <dbReference type="ARBA" id="ARBA00022889"/>
    </source>
</evidence>
<keyword evidence="22" id="KW-1185">Reference proteome</keyword>
<dbReference type="InterPro" id="IPR017403">
    <property type="entry name" value="PODXL"/>
</dbReference>
<evidence type="ECO:0000256" key="14">
    <source>
        <dbReference type="ARBA" id="ARBA00022989"/>
    </source>
</evidence>
<evidence type="ECO:0000256" key="6">
    <source>
        <dbReference type="ARBA" id="ARBA00004486"/>
    </source>
</evidence>
<evidence type="ECO:0000256" key="16">
    <source>
        <dbReference type="ARBA" id="ARBA00023180"/>
    </source>
</evidence>
<comment type="subcellular location">
    <subcellularLocation>
        <location evidence="2">Apical cell membrane</location>
    </subcellularLocation>
    <subcellularLocation>
        <location evidence="6">Cell projection</location>
        <location evidence="6">Filopodium</location>
    </subcellularLocation>
    <subcellularLocation>
        <location evidence="7">Cell projection</location>
        <location evidence="7">Lamellipodium</location>
    </subcellularLocation>
    <subcellularLocation>
        <location evidence="1">Cell projection</location>
        <location evidence="1">Microvillus</location>
    </subcellularLocation>
    <subcellularLocation>
        <location evidence="4">Cell projection</location>
        <location evidence="4">Ruffle</location>
    </subcellularLocation>
    <subcellularLocation>
        <location evidence="3">Membrane raft</location>
    </subcellularLocation>
    <subcellularLocation>
        <location evidence="5">Membrane</location>
        <topology evidence="5">Single-pass type I membrane protein</topology>
    </subcellularLocation>
</comment>
<dbReference type="GO" id="GO:0032534">
    <property type="term" value="P:regulation of microvillus assembly"/>
    <property type="evidence" value="ECO:0007669"/>
    <property type="project" value="TreeGrafter"/>
</dbReference>
<dbReference type="PANTHER" id="PTHR12067:SF5">
    <property type="entry name" value="PODOCALYXIN"/>
    <property type="match status" value="1"/>
</dbReference>
<evidence type="ECO:0000256" key="4">
    <source>
        <dbReference type="ARBA" id="ARBA00004466"/>
    </source>
</evidence>
<dbReference type="GO" id="GO:0045121">
    <property type="term" value="C:membrane raft"/>
    <property type="evidence" value="ECO:0007669"/>
    <property type="project" value="UniProtKB-SubCell"/>
</dbReference>
<evidence type="ECO:0000256" key="3">
    <source>
        <dbReference type="ARBA" id="ARBA00004285"/>
    </source>
</evidence>
<comment type="caution">
    <text evidence="21">The sequence shown here is derived from an EMBL/GenBank/DDBJ whole genome shotgun (WGS) entry which is preliminary data.</text>
</comment>
<dbReference type="PANTHER" id="PTHR12067">
    <property type="entry name" value="PODOCALYXIN"/>
    <property type="match status" value="1"/>
</dbReference>
<dbReference type="GO" id="GO:0031528">
    <property type="term" value="C:microvillus membrane"/>
    <property type="evidence" value="ECO:0007669"/>
    <property type="project" value="TreeGrafter"/>
</dbReference>
<comment type="similarity">
    <text evidence="8">Belongs to the podocalyxin family.</text>
</comment>
<keyword evidence="17" id="KW-0966">Cell projection</keyword>
<dbReference type="InterPro" id="IPR013836">
    <property type="entry name" value="CD34/Podocalyxin"/>
</dbReference>
<dbReference type="GO" id="GO:0030175">
    <property type="term" value="C:filopodium"/>
    <property type="evidence" value="ECO:0007669"/>
    <property type="project" value="UniProtKB-SubCell"/>
</dbReference>
<dbReference type="EMBL" id="JAHGAV010000186">
    <property type="protein sequence ID" value="KAG6929212.1"/>
    <property type="molecule type" value="Genomic_DNA"/>
</dbReference>
<feature type="compositionally biased region" description="Polar residues" evidence="19">
    <location>
        <begin position="117"/>
        <end position="135"/>
    </location>
</feature>
<keyword evidence="10" id="KW-1003">Cell membrane</keyword>
<evidence type="ECO:0000313" key="22">
    <source>
        <dbReference type="Proteomes" id="UP000765507"/>
    </source>
</evidence>
<evidence type="ECO:0000256" key="17">
    <source>
        <dbReference type="ARBA" id="ARBA00023273"/>
    </source>
</evidence>
<dbReference type="Proteomes" id="UP000765507">
    <property type="component" value="Unassembled WGS sequence"/>
</dbReference>
<feature type="non-terminal residue" evidence="21">
    <location>
        <position position="420"/>
    </location>
</feature>
<organism evidence="21 22">
    <name type="scientific">Chelydra serpentina</name>
    <name type="common">Snapping turtle</name>
    <name type="synonym">Testudo serpentina</name>
    <dbReference type="NCBI Taxonomy" id="8475"/>
    <lineage>
        <taxon>Eukaryota</taxon>
        <taxon>Metazoa</taxon>
        <taxon>Chordata</taxon>
        <taxon>Craniata</taxon>
        <taxon>Vertebrata</taxon>
        <taxon>Euteleostomi</taxon>
        <taxon>Archelosauria</taxon>
        <taxon>Testudinata</taxon>
        <taxon>Testudines</taxon>
        <taxon>Cryptodira</taxon>
        <taxon>Durocryptodira</taxon>
        <taxon>Americhelydia</taxon>
        <taxon>Chelydroidea</taxon>
        <taxon>Chelydridae</taxon>
        <taxon>Chelydra</taxon>
    </lineage>
</organism>
<evidence type="ECO:0000256" key="15">
    <source>
        <dbReference type="ARBA" id="ARBA00023136"/>
    </source>
</evidence>
<feature type="transmembrane region" description="Helical" evidence="20">
    <location>
        <begin position="321"/>
        <end position="346"/>
    </location>
</feature>
<evidence type="ECO:0000256" key="7">
    <source>
        <dbReference type="ARBA" id="ARBA00004510"/>
    </source>
</evidence>
<dbReference type="GO" id="GO:0022408">
    <property type="term" value="P:negative regulation of cell-cell adhesion"/>
    <property type="evidence" value="ECO:0007669"/>
    <property type="project" value="TreeGrafter"/>
</dbReference>
<accession>A0A8T1SJB3</accession>
<keyword evidence="11 20" id="KW-0812">Transmembrane</keyword>
<keyword evidence="12" id="KW-0732">Signal</keyword>
<evidence type="ECO:0000256" key="20">
    <source>
        <dbReference type="SAM" id="Phobius"/>
    </source>
</evidence>
<dbReference type="GO" id="GO:0030027">
    <property type="term" value="C:lamellipodium"/>
    <property type="evidence" value="ECO:0007669"/>
    <property type="project" value="UniProtKB-SubCell"/>
</dbReference>
<keyword evidence="16" id="KW-0325">Glycoprotein</keyword>
<evidence type="ECO:0000256" key="9">
    <source>
        <dbReference type="ARBA" id="ARBA00017371"/>
    </source>
</evidence>
<dbReference type="GO" id="GO:0016324">
    <property type="term" value="C:apical plasma membrane"/>
    <property type="evidence" value="ECO:0007669"/>
    <property type="project" value="UniProtKB-SubCell"/>
</dbReference>
<evidence type="ECO:0000256" key="1">
    <source>
        <dbReference type="ARBA" id="ARBA00004105"/>
    </source>
</evidence>
<keyword evidence="13" id="KW-0130">Cell adhesion</keyword>
<dbReference type="GO" id="GO:0016477">
    <property type="term" value="P:cell migration"/>
    <property type="evidence" value="ECO:0007669"/>
    <property type="project" value="InterPro"/>
</dbReference>
<keyword evidence="14 20" id="KW-1133">Transmembrane helix</keyword>
<feature type="compositionally biased region" description="Low complexity" evidence="19">
    <location>
        <begin position="143"/>
        <end position="163"/>
    </location>
</feature>
<evidence type="ECO:0000256" key="2">
    <source>
        <dbReference type="ARBA" id="ARBA00004221"/>
    </source>
</evidence>
<proteinExistence type="inferred from homology"/>
<gene>
    <name evidence="21" type="primary">PODXL</name>
    <name evidence="21" type="ORF">G0U57_006174</name>
</gene>
<evidence type="ECO:0000256" key="11">
    <source>
        <dbReference type="ARBA" id="ARBA00022692"/>
    </source>
</evidence>
<feature type="compositionally biased region" description="Polar residues" evidence="19">
    <location>
        <begin position="29"/>
        <end position="42"/>
    </location>
</feature>
<dbReference type="GO" id="GO:0007155">
    <property type="term" value="P:cell adhesion"/>
    <property type="evidence" value="ECO:0007669"/>
    <property type="project" value="UniProtKB-KW"/>
</dbReference>